<feature type="repeat" description="TPR" evidence="3">
    <location>
        <begin position="94"/>
        <end position="127"/>
    </location>
</feature>
<keyword evidence="1" id="KW-0677">Repeat</keyword>
<dbReference type="AlphaFoldDB" id="A0AAD1UPZ3"/>
<dbReference type="InterPro" id="IPR038645">
    <property type="entry name" value="TTC5_OB_sf"/>
</dbReference>
<evidence type="ECO:0000259" key="4">
    <source>
        <dbReference type="Pfam" id="PF16669"/>
    </source>
</evidence>
<proteinExistence type="predicted"/>
<dbReference type="InterPro" id="IPR011990">
    <property type="entry name" value="TPR-like_helical_dom_sf"/>
</dbReference>
<protein>
    <recommendedName>
        <fullName evidence="4">Tetratricopeptide repeat protein 5 OB fold domain-containing protein</fullName>
    </recommendedName>
</protein>
<name>A0AAD1UPZ3_EUPCR</name>
<dbReference type="Gene3D" id="1.25.40.10">
    <property type="entry name" value="Tetratricopeptide repeat domain"/>
    <property type="match status" value="1"/>
</dbReference>
<evidence type="ECO:0000256" key="2">
    <source>
        <dbReference type="ARBA" id="ARBA00022803"/>
    </source>
</evidence>
<evidence type="ECO:0000313" key="5">
    <source>
        <dbReference type="EMBL" id="CAI2369229.1"/>
    </source>
</evidence>
<accession>A0AAD1UPZ3</accession>
<dbReference type="PANTHER" id="PTHR44858">
    <property type="entry name" value="TETRATRICOPEPTIDE REPEAT PROTEIN 6"/>
    <property type="match status" value="1"/>
</dbReference>
<sequence length="450" mass="52069">MDQDLIPTITQHLEELELIDSSYFKKDRNIKMRELHDTIIGLLDQNKFEFENGNKNVKSQYYYLRGKTLDFIPEFQKEAEEALCKAVKLKPFWVDPMRALAHVYWKKADYNKSVMLYKNAIEEDENDKKALRSLSMVIRKLPTKDSHEQLKSLKESIDYGKRAVACDFKDSESWYVLGNAHLTNFFMGSKNYEDLNFALKAYTQAEKTQVYEHPDLYYNRATIYNYLENYTEAINDYEVAHSIDQNLGAKDRAKAIEDYVINVCNLIKKKGTIKSKVLNGIVKSIPKTIGQVKFIKPVKDHSEETKYDEENKEETKEATSNLVSDKVTKYKVLTIEQCIIGENSGGVFVCKLICPLKKDQEVPICFLVVDSQFKFAVLSLYNISRNIDKVKFGDTLMVKDPTYKVVSVRYKQNVLAYSCVMVTDICNILVNKKPLTDEVYHAELVTETFT</sequence>
<dbReference type="SUPFAM" id="SSF48452">
    <property type="entry name" value="TPR-like"/>
    <property type="match status" value="1"/>
</dbReference>
<dbReference type="Proteomes" id="UP001295684">
    <property type="component" value="Unassembled WGS sequence"/>
</dbReference>
<dbReference type="InterPro" id="IPR050498">
    <property type="entry name" value="Ycf3"/>
</dbReference>
<dbReference type="InterPro" id="IPR019734">
    <property type="entry name" value="TPR_rpt"/>
</dbReference>
<organism evidence="5 6">
    <name type="scientific">Euplotes crassus</name>
    <dbReference type="NCBI Taxonomy" id="5936"/>
    <lineage>
        <taxon>Eukaryota</taxon>
        <taxon>Sar</taxon>
        <taxon>Alveolata</taxon>
        <taxon>Ciliophora</taxon>
        <taxon>Intramacronucleata</taxon>
        <taxon>Spirotrichea</taxon>
        <taxon>Hypotrichia</taxon>
        <taxon>Euplotida</taxon>
        <taxon>Euplotidae</taxon>
        <taxon>Moneuplotes</taxon>
    </lineage>
</organism>
<keyword evidence="6" id="KW-1185">Reference proteome</keyword>
<evidence type="ECO:0000313" key="6">
    <source>
        <dbReference type="Proteomes" id="UP001295684"/>
    </source>
</evidence>
<feature type="domain" description="Tetratricopeptide repeat protein 5 OB fold" evidence="4">
    <location>
        <begin position="329"/>
        <end position="440"/>
    </location>
</feature>
<dbReference type="SMART" id="SM00028">
    <property type="entry name" value="TPR"/>
    <property type="match status" value="2"/>
</dbReference>
<dbReference type="Pfam" id="PF16669">
    <property type="entry name" value="TTC5_OB"/>
    <property type="match status" value="1"/>
</dbReference>
<dbReference type="Pfam" id="PF13181">
    <property type="entry name" value="TPR_8"/>
    <property type="match status" value="2"/>
</dbReference>
<feature type="repeat" description="TPR" evidence="3">
    <location>
        <begin position="214"/>
        <end position="247"/>
    </location>
</feature>
<evidence type="ECO:0000256" key="1">
    <source>
        <dbReference type="ARBA" id="ARBA00022737"/>
    </source>
</evidence>
<comment type="caution">
    <text evidence="5">The sequence shown here is derived from an EMBL/GenBank/DDBJ whole genome shotgun (WGS) entry which is preliminary data.</text>
</comment>
<reference evidence="5" key="1">
    <citation type="submission" date="2023-07" db="EMBL/GenBank/DDBJ databases">
        <authorList>
            <consortium name="AG Swart"/>
            <person name="Singh M."/>
            <person name="Singh A."/>
            <person name="Seah K."/>
            <person name="Emmerich C."/>
        </authorList>
    </citation>
    <scope>NUCLEOTIDE SEQUENCE</scope>
    <source>
        <strain evidence="5">DP1</strain>
    </source>
</reference>
<dbReference type="PANTHER" id="PTHR44858:SF1">
    <property type="entry name" value="UDP-N-ACETYLGLUCOSAMINE--PEPTIDE N-ACETYLGLUCOSAMINYLTRANSFERASE SPINDLY-RELATED"/>
    <property type="match status" value="1"/>
</dbReference>
<dbReference type="EMBL" id="CAMPGE010010380">
    <property type="protein sequence ID" value="CAI2369229.1"/>
    <property type="molecule type" value="Genomic_DNA"/>
</dbReference>
<keyword evidence="2 3" id="KW-0802">TPR repeat</keyword>
<dbReference type="PROSITE" id="PS50005">
    <property type="entry name" value="TPR"/>
    <property type="match status" value="2"/>
</dbReference>
<evidence type="ECO:0000256" key="3">
    <source>
        <dbReference type="PROSITE-ProRule" id="PRU00339"/>
    </source>
</evidence>
<dbReference type="Gene3D" id="2.40.50.550">
    <property type="match status" value="1"/>
</dbReference>
<dbReference type="InterPro" id="IPR032076">
    <property type="entry name" value="TTC5_OB"/>
</dbReference>
<gene>
    <name evidence="5" type="ORF">ECRASSUSDP1_LOCUS10527</name>
</gene>